<feature type="signal peptide" evidence="1">
    <location>
        <begin position="1"/>
        <end position="30"/>
    </location>
</feature>
<dbReference type="Proteomes" id="UP001500279">
    <property type="component" value="Unassembled WGS sequence"/>
</dbReference>
<accession>A0ABN1JTB5</accession>
<keyword evidence="3" id="KW-1185">Reference proteome</keyword>
<organism evidence="2 3">
    <name type="scientific">Ideonella azotifigens</name>
    <dbReference type="NCBI Taxonomy" id="513160"/>
    <lineage>
        <taxon>Bacteria</taxon>
        <taxon>Pseudomonadati</taxon>
        <taxon>Pseudomonadota</taxon>
        <taxon>Betaproteobacteria</taxon>
        <taxon>Burkholderiales</taxon>
        <taxon>Sphaerotilaceae</taxon>
        <taxon>Ideonella</taxon>
    </lineage>
</organism>
<evidence type="ECO:0000313" key="2">
    <source>
        <dbReference type="EMBL" id="GAA0746253.1"/>
    </source>
</evidence>
<proteinExistence type="predicted"/>
<dbReference type="EMBL" id="BAAAEW010000006">
    <property type="protein sequence ID" value="GAA0746253.1"/>
    <property type="molecule type" value="Genomic_DNA"/>
</dbReference>
<protein>
    <recommendedName>
        <fullName evidence="4">Carboxypeptidase regulatory-like domain-containing protein</fullName>
    </recommendedName>
</protein>
<comment type="caution">
    <text evidence="2">The sequence shown here is derived from an EMBL/GenBank/DDBJ whole genome shotgun (WGS) entry which is preliminary data.</text>
</comment>
<reference evidence="2 3" key="1">
    <citation type="journal article" date="2019" name="Int. J. Syst. Evol. Microbiol.">
        <title>The Global Catalogue of Microorganisms (GCM) 10K type strain sequencing project: providing services to taxonomists for standard genome sequencing and annotation.</title>
        <authorList>
            <consortium name="The Broad Institute Genomics Platform"/>
            <consortium name="The Broad Institute Genome Sequencing Center for Infectious Disease"/>
            <person name="Wu L."/>
            <person name="Ma J."/>
        </authorList>
    </citation>
    <scope>NUCLEOTIDE SEQUENCE [LARGE SCALE GENOMIC DNA]</scope>
    <source>
        <strain evidence="2 3">JCM 15503</strain>
    </source>
</reference>
<name>A0ABN1JTB5_9BURK</name>
<gene>
    <name evidence="2" type="ORF">GCM10009107_13530</name>
</gene>
<evidence type="ECO:0000256" key="1">
    <source>
        <dbReference type="SAM" id="SignalP"/>
    </source>
</evidence>
<keyword evidence="1" id="KW-0732">Signal</keyword>
<evidence type="ECO:0008006" key="4">
    <source>
        <dbReference type="Google" id="ProtNLM"/>
    </source>
</evidence>
<evidence type="ECO:0000313" key="3">
    <source>
        <dbReference type="Proteomes" id="UP001500279"/>
    </source>
</evidence>
<feature type="chain" id="PRO_5046688433" description="Carboxypeptidase regulatory-like domain-containing protein" evidence="1">
    <location>
        <begin position="31"/>
        <end position="142"/>
    </location>
</feature>
<sequence length="142" mass="15255">MKHLSHAQWMGAVKVLLAVGLAAAAIDALALDRGTGPLGQPFVMGGIGQDEQGQIEHERAGFTLKVLTAAPSGEFLADVRTRIVGPNEQVFFDRKLSGPVLLINLPPGHYQVQTAFKGKQEAKPVDLRAGQQASLDFRFNPE</sequence>
<dbReference type="RefSeq" id="WP_141286828.1">
    <property type="nucleotide sequence ID" value="NZ_BAAAEW010000006.1"/>
</dbReference>